<reference evidence="5" key="2">
    <citation type="submission" date="2015-01" db="EMBL/GenBank/DDBJ databases">
        <title>Evolutionary Origins and Diversification of the Mycorrhizal Mutualists.</title>
        <authorList>
            <consortium name="DOE Joint Genome Institute"/>
            <consortium name="Mycorrhizal Genomics Consortium"/>
            <person name="Kohler A."/>
            <person name="Kuo A."/>
            <person name="Nagy L.G."/>
            <person name="Floudas D."/>
            <person name="Copeland A."/>
            <person name="Barry K.W."/>
            <person name="Cichocki N."/>
            <person name="Veneault-Fourrey C."/>
            <person name="LaButti K."/>
            <person name="Lindquist E.A."/>
            <person name="Lipzen A."/>
            <person name="Lundell T."/>
            <person name="Morin E."/>
            <person name="Murat C."/>
            <person name="Riley R."/>
            <person name="Ohm R."/>
            <person name="Sun H."/>
            <person name="Tunlid A."/>
            <person name="Henrissat B."/>
            <person name="Grigoriev I.V."/>
            <person name="Hibbett D.S."/>
            <person name="Martin F."/>
        </authorList>
    </citation>
    <scope>NUCLEOTIDE SEQUENCE [LARGE SCALE GENOMIC DNA]</scope>
    <source>
        <strain evidence="5">LaAM-08-1</strain>
    </source>
</reference>
<dbReference type="Proteomes" id="UP000054477">
    <property type="component" value="Unassembled WGS sequence"/>
</dbReference>
<evidence type="ECO:0000256" key="1">
    <source>
        <dbReference type="ARBA" id="ARBA00022741"/>
    </source>
</evidence>
<dbReference type="OrthoDB" id="6593433at2759"/>
<reference evidence="4 5" key="1">
    <citation type="submission" date="2014-04" db="EMBL/GenBank/DDBJ databases">
        <authorList>
            <consortium name="DOE Joint Genome Institute"/>
            <person name="Kuo A."/>
            <person name="Kohler A."/>
            <person name="Nagy L.G."/>
            <person name="Floudas D."/>
            <person name="Copeland A."/>
            <person name="Barry K.W."/>
            <person name="Cichocki N."/>
            <person name="Veneault-Fourrey C."/>
            <person name="LaButti K."/>
            <person name="Lindquist E.A."/>
            <person name="Lipzen A."/>
            <person name="Lundell T."/>
            <person name="Morin E."/>
            <person name="Murat C."/>
            <person name="Sun H."/>
            <person name="Tunlid A."/>
            <person name="Henrissat B."/>
            <person name="Grigoriev I.V."/>
            <person name="Hibbett D.S."/>
            <person name="Martin F."/>
            <person name="Nordberg H.P."/>
            <person name="Cantor M.N."/>
            <person name="Hua S.X."/>
        </authorList>
    </citation>
    <scope>NUCLEOTIDE SEQUENCE [LARGE SCALE GENOMIC DNA]</scope>
    <source>
        <strain evidence="4 5">LaAM-08-1</strain>
    </source>
</reference>
<dbReference type="PANTHER" id="PTHR43119">
    <property type="entry name" value="ABC TRANSPORT PROTEIN ATP-BINDING COMPONENT-RELATED"/>
    <property type="match status" value="1"/>
</dbReference>
<dbReference type="InterPro" id="IPR003439">
    <property type="entry name" value="ABC_transporter-like_ATP-bd"/>
</dbReference>
<dbReference type="GO" id="GO:0016887">
    <property type="term" value="F:ATP hydrolysis activity"/>
    <property type="evidence" value="ECO:0007669"/>
    <property type="project" value="InterPro"/>
</dbReference>
<dbReference type="PROSITE" id="PS50893">
    <property type="entry name" value="ABC_TRANSPORTER_2"/>
    <property type="match status" value="1"/>
</dbReference>
<dbReference type="Pfam" id="PF00005">
    <property type="entry name" value="ABC_tran"/>
    <property type="match status" value="1"/>
</dbReference>
<dbReference type="PANTHER" id="PTHR43119:SF1">
    <property type="entry name" value="ABC TRANSPORTER DOMAIN-CONTAINING PROTEIN"/>
    <property type="match status" value="1"/>
</dbReference>
<dbReference type="InterPro" id="IPR027417">
    <property type="entry name" value="P-loop_NTPase"/>
</dbReference>
<dbReference type="SUPFAM" id="SSF52540">
    <property type="entry name" value="P-loop containing nucleoside triphosphate hydrolases"/>
    <property type="match status" value="1"/>
</dbReference>
<dbReference type="InterPro" id="IPR003593">
    <property type="entry name" value="AAA+_ATPase"/>
</dbReference>
<name>A0A0C9YKM7_9AGAR</name>
<proteinExistence type="predicted"/>
<dbReference type="PROSITE" id="PS00211">
    <property type="entry name" value="ABC_TRANSPORTER_1"/>
    <property type="match status" value="1"/>
</dbReference>
<dbReference type="EMBL" id="KN838541">
    <property type="protein sequence ID" value="KIK08618.1"/>
    <property type="molecule type" value="Genomic_DNA"/>
</dbReference>
<accession>A0A0C9YKM7</accession>
<dbReference type="AlphaFoldDB" id="A0A0C9YKM7"/>
<keyword evidence="5" id="KW-1185">Reference proteome</keyword>
<dbReference type="STRING" id="1095629.A0A0C9YKM7"/>
<keyword evidence="1" id="KW-0547">Nucleotide-binding</keyword>
<dbReference type="InterPro" id="IPR017871">
    <property type="entry name" value="ABC_transporter-like_CS"/>
</dbReference>
<dbReference type="GO" id="GO:0005524">
    <property type="term" value="F:ATP binding"/>
    <property type="evidence" value="ECO:0007669"/>
    <property type="project" value="UniProtKB-KW"/>
</dbReference>
<evidence type="ECO:0000313" key="5">
    <source>
        <dbReference type="Proteomes" id="UP000054477"/>
    </source>
</evidence>
<keyword evidence="2" id="KW-0067">ATP-binding</keyword>
<dbReference type="Gene3D" id="3.40.50.300">
    <property type="entry name" value="P-loop containing nucleotide triphosphate hydrolases"/>
    <property type="match status" value="1"/>
</dbReference>
<evidence type="ECO:0000256" key="2">
    <source>
        <dbReference type="ARBA" id="ARBA00022840"/>
    </source>
</evidence>
<evidence type="ECO:0000259" key="3">
    <source>
        <dbReference type="PROSITE" id="PS50893"/>
    </source>
</evidence>
<protein>
    <recommendedName>
        <fullName evidence="3">ABC transporter domain-containing protein</fullName>
    </recommendedName>
</protein>
<gene>
    <name evidence="4" type="ORF">K443DRAFT_658270</name>
</gene>
<evidence type="ECO:0000313" key="4">
    <source>
        <dbReference type="EMBL" id="KIK08618.1"/>
    </source>
</evidence>
<feature type="domain" description="ABC transporter" evidence="3">
    <location>
        <begin position="9"/>
        <end position="236"/>
    </location>
</feature>
<organism evidence="4 5">
    <name type="scientific">Laccaria amethystina LaAM-08-1</name>
    <dbReference type="NCBI Taxonomy" id="1095629"/>
    <lineage>
        <taxon>Eukaryota</taxon>
        <taxon>Fungi</taxon>
        <taxon>Dikarya</taxon>
        <taxon>Basidiomycota</taxon>
        <taxon>Agaricomycotina</taxon>
        <taxon>Agaricomycetes</taxon>
        <taxon>Agaricomycetidae</taxon>
        <taxon>Agaricales</taxon>
        <taxon>Agaricineae</taxon>
        <taxon>Hydnangiaceae</taxon>
        <taxon>Laccaria</taxon>
    </lineage>
</organism>
<sequence>MDQLELPLLDLQNISCTLEQGQSLFRDVNLTLNEGEILVLQGKSGSGKSTLLKCIAHLVLHSGRTLYRGKTPQVQGIPHYRTRVMYVPQRPSLLPGTPTDFIHSILSLGTHRALARNNAEAEVMRRSSELAQVWGLNPDLWQREWSNLSGGEAQRMLLVIALSLNAAEILLLDEPTSALDPETSLLVEKVLTDEIASGGTLKALLWITHSVEQGKRVGTRFIQLAASGCCEEASLV</sequence>
<dbReference type="SMART" id="SM00382">
    <property type="entry name" value="AAA"/>
    <property type="match status" value="1"/>
</dbReference>
<dbReference type="HOGENOM" id="CLU_000604_1_22_1"/>